<name>A0A7I7XLP4_9MYCO</name>
<dbReference type="Proteomes" id="UP000466517">
    <property type="component" value="Chromosome"/>
</dbReference>
<evidence type="ECO:0000256" key="1">
    <source>
        <dbReference type="SAM" id="Phobius"/>
    </source>
</evidence>
<dbReference type="SMART" id="SM00267">
    <property type="entry name" value="GGDEF"/>
    <property type="match status" value="1"/>
</dbReference>
<keyword evidence="1" id="KW-0472">Membrane</keyword>
<dbReference type="GO" id="GO:0071111">
    <property type="term" value="F:cyclic-guanylate-specific phosphodiesterase activity"/>
    <property type="evidence" value="ECO:0007669"/>
    <property type="project" value="InterPro"/>
</dbReference>
<dbReference type="InterPro" id="IPR029787">
    <property type="entry name" value="Nucleotide_cyclase"/>
</dbReference>
<dbReference type="PANTHER" id="PTHR33121">
    <property type="entry name" value="CYCLIC DI-GMP PHOSPHODIESTERASE PDEF"/>
    <property type="match status" value="1"/>
</dbReference>
<dbReference type="AlphaFoldDB" id="A0A7I7XLP4"/>
<dbReference type="InterPro" id="IPR043128">
    <property type="entry name" value="Rev_trsase/Diguanyl_cyclase"/>
</dbReference>
<feature type="transmembrane region" description="Helical" evidence="1">
    <location>
        <begin position="63"/>
        <end position="80"/>
    </location>
</feature>
<dbReference type="EMBL" id="AP022610">
    <property type="protein sequence ID" value="BBZ30141.1"/>
    <property type="molecule type" value="Genomic_DNA"/>
</dbReference>
<accession>A0A7I7XLP4</accession>
<dbReference type="PANTHER" id="PTHR33121:SF79">
    <property type="entry name" value="CYCLIC DI-GMP PHOSPHODIESTERASE PDED-RELATED"/>
    <property type="match status" value="1"/>
</dbReference>
<dbReference type="InterPro" id="IPR050706">
    <property type="entry name" value="Cyclic-di-GMP_PDE-like"/>
</dbReference>
<gene>
    <name evidence="3" type="ORF">MMAD_44360</name>
</gene>
<keyword evidence="1" id="KW-1133">Transmembrane helix</keyword>
<feature type="transmembrane region" description="Helical" evidence="1">
    <location>
        <begin position="162"/>
        <end position="181"/>
    </location>
</feature>
<sequence length="379" mass="40544">MLTTVKHRLRFEDHYYWITSYLAARGLQRGTCRLVAASMLGLGVLPLLLMTSEAGPRGALGRGLTLGVSACCVAMAFLWLRAGWPTRVQSQLCVLLGSGCIAVACLVQTNPAIGLTGTSAYVVLSAFTALFHDGRLMSVTWLVGAVTLVAIAIRLGGFEPGVTVAGILMFALINAFVAFACRTMIRLVNTDVHYTELEPLTGLLTRDAFTDRVATMIAARDRNDDRFLAIVVVSLDSFSLLTGLRGEAGGNEARVAIGHRLTETLRRDAVLAHVGESEFLIADSFTTTDTSVLTERLQQTVRTAPYRLTASIGVVATPLADLVGHPPHDVVEELVTIAASNVYTARRDGGQRTRSTANPRLASLEGLGSAGWDNDDLTA</sequence>
<organism evidence="3 4">
    <name type="scientific">Mycolicibacterium madagascariense</name>
    <dbReference type="NCBI Taxonomy" id="212765"/>
    <lineage>
        <taxon>Bacteria</taxon>
        <taxon>Bacillati</taxon>
        <taxon>Actinomycetota</taxon>
        <taxon>Actinomycetes</taxon>
        <taxon>Mycobacteriales</taxon>
        <taxon>Mycobacteriaceae</taxon>
        <taxon>Mycolicibacterium</taxon>
    </lineage>
</organism>
<proteinExistence type="predicted"/>
<dbReference type="PROSITE" id="PS50887">
    <property type="entry name" value="GGDEF"/>
    <property type="match status" value="1"/>
</dbReference>
<dbReference type="KEGG" id="mmag:MMAD_44360"/>
<evidence type="ECO:0000259" key="2">
    <source>
        <dbReference type="PROSITE" id="PS50887"/>
    </source>
</evidence>
<dbReference type="NCBIfam" id="TIGR00254">
    <property type="entry name" value="GGDEF"/>
    <property type="match status" value="1"/>
</dbReference>
<feature type="transmembrane region" description="Helical" evidence="1">
    <location>
        <begin position="34"/>
        <end position="51"/>
    </location>
</feature>
<feature type="transmembrane region" description="Helical" evidence="1">
    <location>
        <begin position="139"/>
        <end position="156"/>
    </location>
</feature>
<feature type="transmembrane region" description="Helical" evidence="1">
    <location>
        <begin position="92"/>
        <end position="109"/>
    </location>
</feature>
<feature type="domain" description="GGDEF" evidence="2">
    <location>
        <begin position="226"/>
        <end position="358"/>
    </location>
</feature>
<dbReference type="Gene3D" id="3.30.70.270">
    <property type="match status" value="1"/>
</dbReference>
<keyword evidence="1" id="KW-0812">Transmembrane</keyword>
<keyword evidence="4" id="KW-1185">Reference proteome</keyword>
<dbReference type="RefSeq" id="WP_163741247.1">
    <property type="nucleotide sequence ID" value="NZ_AP022610.1"/>
</dbReference>
<protein>
    <submittedName>
        <fullName evidence="3">Diguanylate cyclase</fullName>
    </submittedName>
</protein>
<reference evidence="3 4" key="1">
    <citation type="journal article" date="2019" name="Emerg. Microbes Infect.">
        <title>Comprehensive subspecies identification of 175 nontuberculous mycobacteria species based on 7547 genomic profiles.</title>
        <authorList>
            <person name="Matsumoto Y."/>
            <person name="Kinjo T."/>
            <person name="Motooka D."/>
            <person name="Nabeya D."/>
            <person name="Jung N."/>
            <person name="Uechi K."/>
            <person name="Horii T."/>
            <person name="Iida T."/>
            <person name="Fujita J."/>
            <person name="Nakamura S."/>
        </authorList>
    </citation>
    <scope>NUCLEOTIDE SEQUENCE [LARGE SCALE GENOMIC DNA]</scope>
    <source>
        <strain evidence="3 4">JCM 13574</strain>
    </source>
</reference>
<dbReference type="InterPro" id="IPR000160">
    <property type="entry name" value="GGDEF_dom"/>
</dbReference>
<dbReference type="SUPFAM" id="SSF55073">
    <property type="entry name" value="Nucleotide cyclase"/>
    <property type="match status" value="1"/>
</dbReference>
<dbReference type="CDD" id="cd01949">
    <property type="entry name" value="GGDEF"/>
    <property type="match status" value="1"/>
</dbReference>
<dbReference type="Pfam" id="PF00990">
    <property type="entry name" value="GGDEF"/>
    <property type="match status" value="1"/>
</dbReference>
<evidence type="ECO:0000313" key="3">
    <source>
        <dbReference type="EMBL" id="BBZ30141.1"/>
    </source>
</evidence>
<evidence type="ECO:0000313" key="4">
    <source>
        <dbReference type="Proteomes" id="UP000466517"/>
    </source>
</evidence>